<evidence type="ECO:0000256" key="1">
    <source>
        <dbReference type="ARBA" id="ARBA00004259"/>
    </source>
</evidence>
<feature type="compositionally biased region" description="Polar residues" evidence="7">
    <location>
        <begin position="114"/>
        <end position="126"/>
    </location>
</feature>
<reference evidence="8" key="2">
    <citation type="submission" date="2025-08" db="UniProtKB">
        <authorList>
            <consortium name="Ensembl"/>
        </authorList>
    </citation>
    <scope>IDENTIFICATION</scope>
</reference>
<evidence type="ECO:0000313" key="9">
    <source>
        <dbReference type="Proteomes" id="UP000002280"/>
    </source>
</evidence>
<evidence type="ECO:0000256" key="6">
    <source>
        <dbReference type="ARBA" id="ARBA00023242"/>
    </source>
</evidence>
<proteinExistence type="inferred from homology"/>
<evidence type="ECO:0000256" key="7">
    <source>
        <dbReference type="SAM" id="MobiDB-lite"/>
    </source>
</evidence>
<dbReference type="PANTHER" id="PTHR14482">
    <property type="entry name" value="CHROMOSOME 12 ORF 43 HOMOLOG"/>
    <property type="match status" value="1"/>
</dbReference>
<dbReference type="GeneTree" id="ENSGT00390000010771"/>
<dbReference type="GO" id="GO:0016055">
    <property type="term" value="P:Wnt signaling pathway"/>
    <property type="evidence" value="ECO:0007669"/>
    <property type="project" value="UniProtKB-KW"/>
</dbReference>
<keyword evidence="9" id="KW-1185">Reference proteome</keyword>
<reference evidence="8 9" key="1">
    <citation type="journal article" date="2007" name="Nature">
        <title>Genome of the marsupial Monodelphis domestica reveals innovation in non-coding sequences.</title>
        <authorList>
            <person name="Mikkelsen T.S."/>
            <person name="Wakefield M.J."/>
            <person name="Aken B."/>
            <person name="Amemiya C.T."/>
            <person name="Chang J.L."/>
            <person name="Duke S."/>
            <person name="Garber M."/>
            <person name="Gentles A.J."/>
            <person name="Goodstadt L."/>
            <person name="Heger A."/>
            <person name="Jurka J."/>
            <person name="Kamal M."/>
            <person name="Mauceli E."/>
            <person name="Searle S.M."/>
            <person name="Sharpe T."/>
            <person name="Baker M.L."/>
            <person name="Batzer M.A."/>
            <person name="Benos P.V."/>
            <person name="Belov K."/>
            <person name="Clamp M."/>
            <person name="Cook A."/>
            <person name="Cuff J."/>
            <person name="Das R."/>
            <person name="Davidow L."/>
            <person name="Deakin J.E."/>
            <person name="Fazzari M.J."/>
            <person name="Glass J.L."/>
            <person name="Grabherr M."/>
            <person name="Greally J.M."/>
            <person name="Gu W."/>
            <person name="Hore T.A."/>
            <person name="Huttley G.A."/>
            <person name="Kleber M."/>
            <person name="Jirtle R.L."/>
            <person name="Koina E."/>
            <person name="Lee J.T."/>
            <person name="Mahony S."/>
            <person name="Marra M.A."/>
            <person name="Miller R.D."/>
            <person name="Nicholls R.D."/>
            <person name="Oda M."/>
            <person name="Papenfuss A.T."/>
            <person name="Parra Z.E."/>
            <person name="Pollock D.D."/>
            <person name="Ray D.A."/>
            <person name="Schein J.E."/>
            <person name="Speed T.P."/>
            <person name="Thompson K."/>
            <person name="VandeBerg J.L."/>
            <person name="Wade C.M."/>
            <person name="Walker J.A."/>
            <person name="Waters P.D."/>
            <person name="Webber C."/>
            <person name="Weidman J.R."/>
            <person name="Xie X."/>
            <person name="Zody M.C."/>
            <person name="Baldwin J."/>
            <person name="Abdouelleil A."/>
            <person name="Abdulkadir J."/>
            <person name="Abebe A."/>
            <person name="Abera B."/>
            <person name="Abreu J."/>
            <person name="Acer S.C."/>
            <person name="Aftuck L."/>
            <person name="Alexander A."/>
            <person name="An P."/>
            <person name="Anderson E."/>
            <person name="Anderson S."/>
            <person name="Arachi H."/>
            <person name="Azer M."/>
            <person name="Bachantsang P."/>
            <person name="Barry A."/>
            <person name="Bayul T."/>
            <person name="Berlin A."/>
            <person name="Bessette D."/>
            <person name="Bloom T."/>
            <person name="Bloom T."/>
            <person name="Boguslavskiy L."/>
            <person name="Bonnet C."/>
            <person name="Boukhgalter B."/>
            <person name="Bourzgui I."/>
            <person name="Brown A."/>
            <person name="Cahill P."/>
            <person name="Channer S."/>
            <person name="Cheshatsang Y."/>
            <person name="Chuda L."/>
            <person name="Citroen M."/>
            <person name="Collymore A."/>
            <person name="Cooke P."/>
            <person name="Costello M."/>
            <person name="D'Aco K."/>
            <person name="Daza R."/>
            <person name="De Haan G."/>
            <person name="DeGray S."/>
            <person name="DeMaso C."/>
            <person name="Dhargay N."/>
            <person name="Dooley K."/>
            <person name="Dooley E."/>
            <person name="Doricent M."/>
            <person name="Dorje P."/>
            <person name="Dorjee K."/>
            <person name="Dupes A."/>
            <person name="Elong R."/>
            <person name="Falk J."/>
            <person name="Farina A."/>
            <person name="Faro S."/>
            <person name="Ferguson D."/>
            <person name="Fisher S."/>
            <person name="Foley C.D."/>
            <person name="Franke A."/>
            <person name="Friedrich D."/>
            <person name="Gadbois L."/>
            <person name="Gearin G."/>
            <person name="Gearin C.R."/>
            <person name="Giannoukos G."/>
            <person name="Goode T."/>
            <person name="Graham J."/>
            <person name="Grandbois E."/>
            <person name="Grewal S."/>
            <person name="Gyaltsen K."/>
            <person name="Hafez N."/>
            <person name="Hagos B."/>
            <person name="Hall J."/>
            <person name="Henson C."/>
            <person name="Hollinger A."/>
            <person name="Honan T."/>
            <person name="Huard M.D."/>
            <person name="Hughes L."/>
            <person name="Hurhula B."/>
            <person name="Husby M.E."/>
            <person name="Kamat A."/>
            <person name="Kanga B."/>
            <person name="Kashin S."/>
            <person name="Khazanovich D."/>
            <person name="Kisner P."/>
            <person name="Lance K."/>
            <person name="Lara M."/>
            <person name="Lee W."/>
            <person name="Lennon N."/>
            <person name="Letendre F."/>
            <person name="LeVine R."/>
            <person name="Lipovsky A."/>
            <person name="Liu X."/>
            <person name="Liu J."/>
            <person name="Liu S."/>
            <person name="Lokyitsang T."/>
            <person name="Lokyitsang Y."/>
            <person name="Lubonja R."/>
            <person name="Lui A."/>
            <person name="MacDonald P."/>
            <person name="Magnisalis V."/>
            <person name="Maru K."/>
            <person name="Matthews C."/>
            <person name="McCusker W."/>
            <person name="McDonough S."/>
            <person name="Mehta T."/>
            <person name="Meldrim J."/>
            <person name="Meneus L."/>
            <person name="Mihai O."/>
            <person name="Mihalev A."/>
            <person name="Mihova T."/>
            <person name="Mittelman R."/>
            <person name="Mlenga V."/>
            <person name="Montmayeur A."/>
            <person name="Mulrain L."/>
            <person name="Navidi A."/>
            <person name="Naylor J."/>
            <person name="Negash T."/>
            <person name="Nguyen T."/>
            <person name="Nguyen N."/>
            <person name="Nicol R."/>
            <person name="Norbu C."/>
            <person name="Norbu N."/>
            <person name="Novod N."/>
            <person name="O'Neill B."/>
            <person name="Osman S."/>
            <person name="Markiewicz E."/>
            <person name="Oyono O.L."/>
            <person name="Patti C."/>
            <person name="Phunkhang P."/>
            <person name="Pierre F."/>
            <person name="Priest M."/>
            <person name="Raghuraman S."/>
            <person name="Rege F."/>
            <person name="Reyes R."/>
            <person name="Rise C."/>
            <person name="Rogov P."/>
            <person name="Ross K."/>
            <person name="Ryan E."/>
            <person name="Settipalli S."/>
            <person name="Shea T."/>
            <person name="Sherpa N."/>
            <person name="Shi L."/>
            <person name="Shih D."/>
            <person name="Sparrow T."/>
            <person name="Spaulding J."/>
            <person name="Stalker J."/>
            <person name="Stange-Thomann N."/>
            <person name="Stavropoulos S."/>
            <person name="Stone C."/>
            <person name="Strader C."/>
            <person name="Tesfaye S."/>
            <person name="Thomson T."/>
            <person name="Thoulutsang Y."/>
            <person name="Thoulutsang D."/>
            <person name="Topham K."/>
            <person name="Topping I."/>
            <person name="Tsamla T."/>
            <person name="Vassiliev H."/>
            <person name="Vo A."/>
            <person name="Wangchuk T."/>
            <person name="Wangdi T."/>
            <person name="Weiand M."/>
            <person name="Wilkinson J."/>
            <person name="Wilson A."/>
            <person name="Yadav S."/>
            <person name="Young G."/>
            <person name="Yu Q."/>
            <person name="Zembek L."/>
            <person name="Zhong D."/>
            <person name="Zimmer A."/>
            <person name="Zwirko Z."/>
            <person name="Jaffe D.B."/>
            <person name="Alvarez P."/>
            <person name="Brockman W."/>
            <person name="Butler J."/>
            <person name="Chin C."/>
            <person name="Gnerre S."/>
            <person name="MacCallum I."/>
            <person name="Graves J.A."/>
            <person name="Ponting C.P."/>
            <person name="Breen M."/>
            <person name="Samollow P.B."/>
            <person name="Lander E.S."/>
            <person name="Lindblad-Toh K."/>
        </authorList>
    </citation>
    <scope>NUCLEOTIDE SEQUENCE [LARGE SCALE GENOMIC DNA]</scope>
</reference>
<keyword evidence="5" id="KW-0879">Wnt signaling pathway</keyword>
<dbReference type="InterPro" id="IPR026694">
    <property type="entry name" value="CUSTOS"/>
</dbReference>
<dbReference type="FunCoup" id="F6PM66">
    <property type="interactions" value="564"/>
</dbReference>
<comment type="similarity">
    <text evidence="2">Belongs to the CUSTOS family.</text>
</comment>
<dbReference type="GO" id="GO:0060061">
    <property type="term" value="P:Spemann organizer formation"/>
    <property type="evidence" value="ECO:0000318"/>
    <property type="project" value="GO_Central"/>
</dbReference>
<dbReference type="GO" id="GO:0030178">
    <property type="term" value="P:negative regulation of Wnt signaling pathway"/>
    <property type="evidence" value="ECO:0000318"/>
    <property type="project" value="GO_Central"/>
</dbReference>
<feature type="region of interest" description="Disordered" evidence="7">
    <location>
        <begin position="114"/>
        <end position="277"/>
    </location>
</feature>
<dbReference type="eggNOG" id="ENOG502S3AI">
    <property type="taxonomic scope" value="Eukaryota"/>
</dbReference>
<accession>F6PM66</accession>
<name>F6PM66_MONDO</name>
<evidence type="ECO:0000313" key="8">
    <source>
        <dbReference type="Ensembl" id="ENSMODP00000003576.4"/>
    </source>
</evidence>
<dbReference type="Bgee" id="ENSMODG00000002937">
    <property type="expression patterns" value="Expressed in forelimb bud and 19 other cell types or tissues"/>
</dbReference>
<evidence type="ECO:0000256" key="3">
    <source>
        <dbReference type="ARBA" id="ARBA00013465"/>
    </source>
</evidence>
<dbReference type="Pfam" id="PF23999">
    <property type="entry name" value="CUSTOS"/>
    <property type="match status" value="1"/>
</dbReference>
<reference evidence="8" key="3">
    <citation type="submission" date="2025-09" db="UniProtKB">
        <authorList>
            <consortium name="Ensembl"/>
        </authorList>
    </citation>
    <scope>IDENTIFICATION</scope>
</reference>
<evidence type="ECO:0000256" key="2">
    <source>
        <dbReference type="ARBA" id="ARBA00008632"/>
    </source>
</evidence>
<sequence>MVKSSKTTHNSLQQTKMAAPRGNVSDSESSSSEDSTEELQRCREAAVPAWGWRPNPQGGQEVTAKDNLPAARPSLRQKVDDHEQDGNELQTTPEFRVHVAKKLGAFLDSCITISESRPKLTQTPAQTEPPGEDDGFRLFFTSIPGIPKDAGPPAMRRKRLPSSSSSGSDSDEEWRRCQEAAVSGTDILRHGALPAQEAPEEKQTPKKKKKKKQVGQGKEAGPRVTAEKEPEGGKAQPNGDHAPLTTKKKKKKKKSQKEDSKTLPFPPQKGQAACGTE</sequence>
<feature type="region of interest" description="Disordered" evidence="7">
    <location>
        <begin position="1"/>
        <end position="94"/>
    </location>
</feature>
<keyword evidence="4" id="KW-0217">Developmental protein</keyword>
<evidence type="ECO:0000256" key="4">
    <source>
        <dbReference type="ARBA" id="ARBA00022473"/>
    </source>
</evidence>
<dbReference type="Proteomes" id="UP000002280">
    <property type="component" value="Chromosome 3"/>
</dbReference>
<feature type="compositionally biased region" description="Polar residues" evidence="7">
    <location>
        <begin position="1"/>
        <end position="16"/>
    </location>
</feature>
<dbReference type="GO" id="GO:0005635">
    <property type="term" value="C:nuclear envelope"/>
    <property type="evidence" value="ECO:0007669"/>
    <property type="project" value="UniProtKB-SubCell"/>
</dbReference>
<dbReference type="HOGENOM" id="CLU_092827_0_0_1"/>
<evidence type="ECO:0000256" key="5">
    <source>
        <dbReference type="ARBA" id="ARBA00022687"/>
    </source>
</evidence>
<dbReference type="STRING" id="13616.ENSMODP00000003576"/>
<dbReference type="InParanoid" id="F6PM66"/>
<keyword evidence="6" id="KW-0539">Nucleus</keyword>
<dbReference type="AlphaFoldDB" id="F6PM66"/>
<feature type="compositionally biased region" description="Basic residues" evidence="7">
    <location>
        <begin position="246"/>
        <end position="255"/>
    </location>
</feature>
<dbReference type="Ensembl" id="ENSMODT00000003654.4">
    <property type="protein sequence ID" value="ENSMODP00000003576.4"/>
    <property type="gene ID" value="ENSMODG00000002937.4"/>
</dbReference>
<protein>
    <recommendedName>
        <fullName evidence="3">Protein CUSTOS</fullName>
    </recommendedName>
</protein>
<organism evidence="8 9">
    <name type="scientific">Monodelphis domestica</name>
    <name type="common">Gray short-tailed opossum</name>
    <dbReference type="NCBI Taxonomy" id="13616"/>
    <lineage>
        <taxon>Eukaryota</taxon>
        <taxon>Metazoa</taxon>
        <taxon>Chordata</taxon>
        <taxon>Craniata</taxon>
        <taxon>Vertebrata</taxon>
        <taxon>Euteleostomi</taxon>
        <taxon>Mammalia</taxon>
        <taxon>Metatheria</taxon>
        <taxon>Didelphimorphia</taxon>
        <taxon>Didelphidae</taxon>
        <taxon>Monodelphis</taxon>
    </lineage>
</organism>
<comment type="subcellular location">
    <subcellularLocation>
        <location evidence="1">Nucleus envelope</location>
    </subcellularLocation>
</comment>
<dbReference type="PANTHER" id="PTHR14482:SF0">
    <property type="entry name" value="PROTEIN CUSTOS"/>
    <property type="match status" value="1"/>
</dbReference>
<dbReference type="OMA" id="WDCTALA"/>